<proteinExistence type="predicted"/>
<gene>
    <name evidence="1" type="ORF">KFK14_18825</name>
</gene>
<dbReference type="RefSeq" id="WP_212608742.1">
    <property type="nucleotide sequence ID" value="NZ_CP073910.1"/>
</dbReference>
<sequence length="101" mass="11027">MKTIRVVLKNIGQVIARSLLHRVRMYTSFYKWMQLQTPDAKIVAGVAMPILSVTQRNMGLNAAKIVPKCVHFLLCDEKANALGPPPSSNGEQHGAHGGYAA</sequence>
<organism evidence="1 2">
    <name type="scientific">Sphingobium phenoxybenzoativorans</name>
    <dbReference type="NCBI Taxonomy" id="1592790"/>
    <lineage>
        <taxon>Bacteria</taxon>
        <taxon>Pseudomonadati</taxon>
        <taxon>Pseudomonadota</taxon>
        <taxon>Alphaproteobacteria</taxon>
        <taxon>Sphingomonadales</taxon>
        <taxon>Sphingomonadaceae</taxon>
        <taxon>Sphingobium</taxon>
    </lineage>
</organism>
<keyword evidence="2" id="KW-1185">Reference proteome</keyword>
<name>A0A975K642_9SPHN</name>
<dbReference type="AlphaFoldDB" id="A0A975K642"/>
<dbReference type="KEGG" id="spph:KFK14_18825"/>
<evidence type="ECO:0000313" key="2">
    <source>
        <dbReference type="Proteomes" id="UP000681425"/>
    </source>
</evidence>
<dbReference type="Proteomes" id="UP000681425">
    <property type="component" value="Chromosome"/>
</dbReference>
<reference evidence="1" key="1">
    <citation type="submission" date="2021-04" db="EMBL/GenBank/DDBJ databases">
        <title>Isolation of p-tert-butylphenol degrading bacteria Sphingobium phenoxybenzoativorans Tas13 from active sludge.</title>
        <authorList>
            <person name="Li Y."/>
        </authorList>
    </citation>
    <scope>NUCLEOTIDE SEQUENCE</scope>
    <source>
        <strain evidence="1">Tas13</strain>
    </source>
</reference>
<accession>A0A975K642</accession>
<dbReference type="EMBL" id="CP073910">
    <property type="protein sequence ID" value="QUT05044.1"/>
    <property type="molecule type" value="Genomic_DNA"/>
</dbReference>
<evidence type="ECO:0000313" key="1">
    <source>
        <dbReference type="EMBL" id="QUT05044.1"/>
    </source>
</evidence>
<protein>
    <submittedName>
        <fullName evidence="1">Uncharacterized protein</fullName>
    </submittedName>
</protein>